<dbReference type="RefSeq" id="WP_212674744.1">
    <property type="nucleotide sequence ID" value="NZ_JAGSPJ010000002.1"/>
</dbReference>
<dbReference type="Gene3D" id="2.70.70.10">
    <property type="entry name" value="Glucose Permease (Domain IIA)"/>
    <property type="match status" value="1"/>
</dbReference>
<feature type="domain" description="M23ase beta-sheet core" evidence="1">
    <location>
        <begin position="208"/>
        <end position="302"/>
    </location>
</feature>
<reference evidence="2" key="1">
    <citation type="submission" date="2021-04" db="EMBL/GenBank/DDBJ databases">
        <title>novel species isolated from subtropical streams in China.</title>
        <authorList>
            <person name="Lu H."/>
        </authorList>
    </citation>
    <scope>NUCLEOTIDE SEQUENCE</scope>
    <source>
        <strain evidence="2">FT137W</strain>
    </source>
</reference>
<accession>A0A941E4I5</accession>
<name>A0A941E4I5_9BURK</name>
<gene>
    <name evidence="2" type="ORF">KDM90_06295</name>
</gene>
<dbReference type="FunFam" id="2.70.70.10:FF:000006">
    <property type="entry name" value="M23 family peptidase"/>
    <property type="match status" value="1"/>
</dbReference>
<dbReference type="PANTHER" id="PTHR21666:SF291">
    <property type="entry name" value="STAGE II SPORULATION PROTEIN Q"/>
    <property type="match status" value="1"/>
</dbReference>
<dbReference type="SUPFAM" id="SSF51261">
    <property type="entry name" value="Duplicated hybrid motif"/>
    <property type="match status" value="1"/>
</dbReference>
<dbReference type="Proteomes" id="UP000678545">
    <property type="component" value="Unassembled WGS sequence"/>
</dbReference>
<dbReference type="InterPro" id="IPR050570">
    <property type="entry name" value="Cell_wall_metabolism_enzyme"/>
</dbReference>
<protein>
    <submittedName>
        <fullName evidence="2">M23 family metallopeptidase</fullName>
    </submittedName>
</protein>
<dbReference type="InterPro" id="IPR011055">
    <property type="entry name" value="Dup_hybrid_motif"/>
</dbReference>
<dbReference type="InterPro" id="IPR016047">
    <property type="entry name" value="M23ase_b-sheet_dom"/>
</dbReference>
<proteinExistence type="predicted"/>
<dbReference type="GO" id="GO:0004222">
    <property type="term" value="F:metalloendopeptidase activity"/>
    <property type="evidence" value="ECO:0007669"/>
    <property type="project" value="TreeGrafter"/>
</dbReference>
<keyword evidence="3" id="KW-1185">Reference proteome</keyword>
<evidence type="ECO:0000313" key="3">
    <source>
        <dbReference type="Proteomes" id="UP000678545"/>
    </source>
</evidence>
<dbReference type="EMBL" id="JAGSPJ010000002">
    <property type="protein sequence ID" value="MBR7799603.1"/>
    <property type="molecule type" value="Genomic_DNA"/>
</dbReference>
<comment type="caution">
    <text evidence="2">The sequence shown here is derived from an EMBL/GenBank/DDBJ whole genome shotgun (WGS) entry which is preliminary data.</text>
</comment>
<dbReference type="Pfam" id="PF01551">
    <property type="entry name" value="Peptidase_M23"/>
    <property type="match status" value="1"/>
</dbReference>
<sequence>MQVIIMHSRLTRAKSVTLSSKHLFAFLSAFALLVLLVAFVLMGILGRIASTDSTLMKSILPQAFQASANVSLTGNDKYLKENLNAMAVKIGEMQAQLIRLDALGERVQGLAGVKPEEFNFKEAPARGGAEIVADTAKQDLSLQDFQTALDALSKDLNYRSDYLNVVESKLMSYKLQAKLLPTIVPVNVGYNASTFGRRLDPFSGRTAFHEGLDFSAPTGTPIVAAAGGVVVAAEYHPEFGNMLEIDHGADMITRYAHASKLLAKVGDIVKRGQHIANIGSTGRSTGAHLHFEVRIKGVAQNPHKFLNPGNDRVDHSKLANYYRQLPN</sequence>
<evidence type="ECO:0000313" key="2">
    <source>
        <dbReference type="EMBL" id="MBR7799603.1"/>
    </source>
</evidence>
<dbReference type="AlphaFoldDB" id="A0A941E4I5"/>
<evidence type="ECO:0000259" key="1">
    <source>
        <dbReference type="Pfam" id="PF01551"/>
    </source>
</evidence>
<organism evidence="2 3">
    <name type="scientific">Undibacterium fentianense</name>
    <dbReference type="NCBI Taxonomy" id="2828728"/>
    <lineage>
        <taxon>Bacteria</taxon>
        <taxon>Pseudomonadati</taxon>
        <taxon>Pseudomonadota</taxon>
        <taxon>Betaproteobacteria</taxon>
        <taxon>Burkholderiales</taxon>
        <taxon>Oxalobacteraceae</taxon>
        <taxon>Undibacterium</taxon>
    </lineage>
</organism>
<dbReference type="CDD" id="cd12797">
    <property type="entry name" value="M23_peptidase"/>
    <property type="match status" value="1"/>
</dbReference>
<dbReference type="PANTHER" id="PTHR21666">
    <property type="entry name" value="PEPTIDASE-RELATED"/>
    <property type="match status" value="1"/>
</dbReference>